<gene>
    <name evidence="3" type="ORF">GCM10023191_086910</name>
</gene>
<dbReference type="PANTHER" id="PTHR33824">
    <property type="entry name" value="POLYKETIDE CYCLASE/DEHYDRASE AND LIPID TRANSPORT SUPERFAMILY PROTEIN"/>
    <property type="match status" value="1"/>
</dbReference>
<evidence type="ECO:0000259" key="2">
    <source>
        <dbReference type="Pfam" id="PF03364"/>
    </source>
</evidence>
<feature type="compositionally biased region" description="Gly residues" evidence="1">
    <location>
        <begin position="304"/>
        <end position="322"/>
    </location>
</feature>
<dbReference type="Proteomes" id="UP001500503">
    <property type="component" value="Unassembled WGS sequence"/>
</dbReference>
<dbReference type="CDD" id="cd07817">
    <property type="entry name" value="SRPBCC_8"/>
    <property type="match status" value="1"/>
</dbReference>
<feature type="compositionally biased region" description="Low complexity" evidence="1">
    <location>
        <begin position="323"/>
        <end position="339"/>
    </location>
</feature>
<comment type="caution">
    <text evidence="3">The sequence shown here is derived from an EMBL/GenBank/DDBJ whole genome shotgun (WGS) entry which is preliminary data.</text>
</comment>
<dbReference type="EMBL" id="BAABHF010000054">
    <property type="protein sequence ID" value="GAA4516227.1"/>
    <property type="molecule type" value="Genomic_DNA"/>
</dbReference>
<accession>A0ABP8R262</accession>
<feature type="region of interest" description="Disordered" evidence="1">
    <location>
        <begin position="258"/>
        <end position="347"/>
    </location>
</feature>
<protein>
    <recommendedName>
        <fullName evidence="2">Coenzyme Q-binding protein COQ10 START domain-containing protein</fullName>
    </recommendedName>
</protein>
<dbReference type="InterPro" id="IPR023393">
    <property type="entry name" value="START-like_dom_sf"/>
</dbReference>
<name>A0ABP8R262_9ACTN</name>
<dbReference type="InterPro" id="IPR047137">
    <property type="entry name" value="ORF3"/>
</dbReference>
<sequence>MTTRSASEKRKKNPTEHIDLTRLKELKGTVKTAAKTVKAATSAANLGKAAPKAAISAAKSLGSGDSSAKQAVSGGLGALKKAGAKVLGKKGGRASENPSKITNIVEEVDVGAPRRLVYDQWTRFQDFPGFTKKVEGTEQVADEKLRWKAKIFWSSRAWESTIVEQVPDERVVWRSTGAKGYVDGAVTFHELTPDLTRVLLVLEYHPKGLVEKTGNLWRAQGRRVRLELKHFQRHVMAHALLAKEDDAEGWRGEIRDSEVVKSHETAVADEKKQRSTTGKSGGTTRSRKTSGAGRSSSRSSGTKRSGGGSSSSGSSGASGKGSSGTKRSSSRKSSSSGARKSSDKQHE</sequence>
<organism evidence="3 4">
    <name type="scientific">Actinoallomurus oryzae</name>
    <dbReference type="NCBI Taxonomy" id="502180"/>
    <lineage>
        <taxon>Bacteria</taxon>
        <taxon>Bacillati</taxon>
        <taxon>Actinomycetota</taxon>
        <taxon>Actinomycetes</taxon>
        <taxon>Streptosporangiales</taxon>
        <taxon>Thermomonosporaceae</taxon>
        <taxon>Actinoallomurus</taxon>
    </lineage>
</organism>
<reference evidence="4" key="1">
    <citation type="journal article" date="2019" name="Int. J. Syst. Evol. Microbiol.">
        <title>The Global Catalogue of Microorganisms (GCM) 10K type strain sequencing project: providing services to taxonomists for standard genome sequencing and annotation.</title>
        <authorList>
            <consortium name="The Broad Institute Genomics Platform"/>
            <consortium name="The Broad Institute Genome Sequencing Center for Infectious Disease"/>
            <person name="Wu L."/>
            <person name="Ma J."/>
        </authorList>
    </citation>
    <scope>NUCLEOTIDE SEQUENCE [LARGE SCALE GENOMIC DNA]</scope>
    <source>
        <strain evidence="4">JCM 17933</strain>
    </source>
</reference>
<evidence type="ECO:0000256" key="1">
    <source>
        <dbReference type="SAM" id="MobiDB-lite"/>
    </source>
</evidence>
<keyword evidence="4" id="KW-1185">Reference proteome</keyword>
<feature type="domain" description="Coenzyme Q-binding protein COQ10 START" evidence="2">
    <location>
        <begin position="110"/>
        <end position="231"/>
    </location>
</feature>
<dbReference type="Gene3D" id="3.30.530.20">
    <property type="match status" value="1"/>
</dbReference>
<dbReference type="Pfam" id="PF03364">
    <property type="entry name" value="Polyketide_cyc"/>
    <property type="match status" value="1"/>
</dbReference>
<evidence type="ECO:0000313" key="4">
    <source>
        <dbReference type="Proteomes" id="UP001500503"/>
    </source>
</evidence>
<dbReference type="PANTHER" id="PTHR33824:SF7">
    <property type="entry name" value="POLYKETIDE CYCLASE_DEHYDRASE AND LIPID TRANSPORT SUPERFAMILY PROTEIN"/>
    <property type="match status" value="1"/>
</dbReference>
<evidence type="ECO:0000313" key="3">
    <source>
        <dbReference type="EMBL" id="GAA4516227.1"/>
    </source>
</evidence>
<proteinExistence type="predicted"/>
<feature type="compositionally biased region" description="Low complexity" evidence="1">
    <location>
        <begin position="275"/>
        <end position="303"/>
    </location>
</feature>
<feature type="compositionally biased region" description="Basic and acidic residues" evidence="1">
    <location>
        <begin position="258"/>
        <end position="273"/>
    </location>
</feature>
<dbReference type="InterPro" id="IPR005031">
    <property type="entry name" value="COQ10_START"/>
</dbReference>
<dbReference type="SUPFAM" id="SSF55961">
    <property type="entry name" value="Bet v1-like"/>
    <property type="match status" value="1"/>
</dbReference>